<dbReference type="PANTHER" id="PTHR11183">
    <property type="entry name" value="GLYCOGENIN SUBFAMILY MEMBER"/>
    <property type="match status" value="1"/>
</dbReference>
<reference evidence="3" key="3">
    <citation type="submission" date="2016-07" db="EMBL/GenBank/DDBJ databases">
        <title>Evolution of pathogenesis and genome organization in the Tremellales.</title>
        <authorList>
            <person name="Cuomo C."/>
            <person name="Litvintseva A."/>
            <person name="Heitman J."/>
            <person name="Chen Y."/>
            <person name="Sun S."/>
            <person name="Springer D."/>
            <person name="Dromer F."/>
            <person name="Young S."/>
            <person name="Zeng Q."/>
            <person name="Chapman S."/>
            <person name="Gujja S."/>
            <person name="Saif S."/>
            <person name="Birren B."/>
        </authorList>
    </citation>
    <scope>NUCLEOTIDE SEQUENCE</scope>
    <source>
        <strain evidence="3">CBS 10737</strain>
    </source>
</reference>
<gene>
    <name evidence="3" type="ORF">I206_02808</name>
    <name evidence="4" type="ORF">I206_102458</name>
</gene>
<keyword evidence="2" id="KW-1133">Transmembrane helix</keyword>
<evidence type="ECO:0000313" key="3">
    <source>
        <dbReference type="EMBL" id="OCF50752.1"/>
    </source>
</evidence>
<name>A0A1B9I5E3_9TREE</name>
<protein>
    <recommendedName>
        <fullName evidence="6">Glycosyltransferase family 8 protein</fullName>
    </recommendedName>
</protein>
<dbReference type="Gene3D" id="3.90.550.10">
    <property type="entry name" value="Spore Coat Polysaccharide Biosynthesis Protein SpsA, Chain A"/>
    <property type="match status" value="1"/>
</dbReference>
<dbReference type="Pfam" id="PF01501">
    <property type="entry name" value="Glyco_transf_8"/>
    <property type="match status" value="1"/>
</dbReference>
<dbReference type="GO" id="GO:0016757">
    <property type="term" value="F:glycosyltransferase activity"/>
    <property type="evidence" value="ECO:0007669"/>
    <property type="project" value="InterPro"/>
</dbReference>
<keyword evidence="2" id="KW-0472">Membrane</keyword>
<evidence type="ECO:0000313" key="4">
    <source>
        <dbReference type="EMBL" id="WWC68529.1"/>
    </source>
</evidence>
<evidence type="ECO:0000313" key="5">
    <source>
        <dbReference type="Proteomes" id="UP000094020"/>
    </source>
</evidence>
<evidence type="ECO:0000256" key="2">
    <source>
        <dbReference type="SAM" id="Phobius"/>
    </source>
</evidence>
<reference evidence="4" key="2">
    <citation type="submission" date="2013-07" db="EMBL/GenBank/DDBJ databases">
        <authorList>
            <consortium name="The Broad Institute Genome Sequencing Platform"/>
            <person name="Cuomo C."/>
            <person name="Litvintseva A."/>
            <person name="Chen Y."/>
            <person name="Heitman J."/>
            <person name="Sun S."/>
            <person name="Springer D."/>
            <person name="Dromer F."/>
            <person name="Young S.K."/>
            <person name="Zeng Q."/>
            <person name="Gargeya S."/>
            <person name="Fitzgerald M."/>
            <person name="Abouelleil A."/>
            <person name="Alvarado L."/>
            <person name="Berlin A.M."/>
            <person name="Chapman S.B."/>
            <person name="Dewar J."/>
            <person name="Goldberg J."/>
            <person name="Griggs A."/>
            <person name="Gujja S."/>
            <person name="Hansen M."/>
            <person name="Howarth C."/>
            <person name="Imamovic A."/>
            <person name="Larimer J."/>
            <person name="McCowan C."/>
            <person name="Murphy C."/>
            <person name="Pearson M."/>
            <person name="Priest M."/>
            <person name="Roberts A."/>
            <person name="Saif S."/>
            <person name="Shea T."/>
            <person name="Sykes S."/>
            <person name="Wortman J."/>
            <person name="Nusbaum C."/>
            <person name="Birren B."/>
        </authorList>
    </citation>
    <scope>NUCLEOTIDE SEQUENCE</scope>
    <source>
        <strain evidence="4">CBS 10737</strain>
    </source>
</reference>
<keyword evidence="2" id="KW-0812">Transmembrane</keyword>
<dbReference type="OrthoDB" id="2014201at2759"/>
<evidence type="ECO:0008006" key="6">
    <source>
        <dbReference type="Google" id="ProtNLM"/>
    </source>
</evidence>
<sequence>MSPIPKLHSNSFSSAFTQYNEKGKGKGRLPIPVTSNSYSHKTSKANKRKFKRISGICPFLGLILLISWFGYPFIPSFNRISSPSIHPAVQSLLNKSNTDNDKNQYYVNNTVEDVNQKEAYVTFLSSISDPNYLLSTRFLIYQLLNDPLTLDKSQSRDVVVITTPEINQETIKLLESDGAKIKKVNLLDGFDLPNEINDHWKDQYTKLNIFNMTEYSKILYLDNDIFLLKSFEDIWESSLLNHQSPLGGIGETSKTLLRNSDLRKEPPSSILPKEKDYLNAGFMLIKPSIELFEELKQVKGYDTFYMEQALINHYFDWNGNHPWTPLNHKFVSHFPKPSDLVEGYYSLHAKMWKDPVDEIVKDAWRDRIIKMEDFWRSQNRT</sequence>
<dbReference type="InterPro" id="IPR029044">
    <property type="entry name" value="Nucleotide-diphossugar_trans"/>
</dbReference>
<keyword evidence="5" id="KW-1185">Reference proteome</keyword>
<dbReference type="KEGG" id="kpin:30171177"/>
<dbReference type="AlphaFoldDB" id="A0A1B9I5E3"/>
<dbReference type="EMBL" id="CP144521">
    <property type="protein sequence ID" value="WWC68529.1"/>
    <property type="molecule type" value="Genomic_DNA"/>
</dbReference>
<dbReference type="InterPro" id="IPR002495">
    <property type="entry name" value="Glyco_trans_8"/>
</dbReference>
<dbReference type="EMBL" id="KI894009">
    <property type="protein sequence ID" value="OCF50752.1"/>
    <property type="molecule type" value="Genomic_DNA"/>
</dbReference>
<reference evidence="3" key="1">
    <citation type="submission" date="2013-07" db="EMBL/GenBank/DDBJ databases">
        <title>The Genome Sequence of Cryptococcus pinus CBS10737.</title>
        <authorList>
            <consortium name="The Broad Institute Genome Sequencing Platform"/>
            <person name="Cuomo C."/>
            <person name="Litvintseva A."/>
            <person name="Chen Y."/>
            <person name="Heitman J."/>
            <person name="Sun S."/>
            <person name="Springer D."/>
            <person name="Dromer F."/>
            <person name="Young S.K."/>
            <person name="Zeng Q."/>
            <person name="Gargeya S."/>
            <person name="Fitzgerald M."/>
            <person name="Abouelleil A."/>
            <person name="Alvarado L."/>
            <person name="Berlin A.M."/>
            <person name="Chapman S.B."/>
            <person name="Dewar J."/>
            <person name="Goldberg J."/>
            <person name="Griggs A."/>
            <person name="Gujja S."/>
            <person name="Hansen M."/>
            <person name="Howarth C."/>
            <person name="Imamovic A."/>
            <person name="Larimer J."/>
            <person name="McCowan C."/>
            <person name="Murphy C."/>
            <person name="Pearson M."/>
            <person name="Priest M."/>
            <person name="Roberts A."/>
            <person name="Saif S."/>
            <person name="Shea T."/>
            <person name="Sykes S."/>
            <person name="Wortman J."/>
            <person name="Nusbaum C."/>
            <person name="Birren B."/>
        </authorList>
    </citation>
    <scope>NUCLEOTIDE SEQUENCE [LARGE SCALE GENOMIC DNA]</scope>
    <source>
        <strain evidence="3">CBS 10737</strain>
    </source>
</reference>
<evidence type="ECO:0000256" key="1">
    <source>
        <dbReference type="SAM" id="MobiDB-lite"/>
    </source>
</evidence>
<proteinExistence type="predicted"/>
<feature type="transmembrane region" description="Helical" evidence="2">
    <location>
        <begin position="53"/>
        <end position="74"/>
    </location>
</feature>
<dbReference type="RefSeq" id="XP_019011971.1">
    <property type="nucleotide sequence ID" value="XM_019154568.1"/>
</dbReference>
<dbReference type="InterPro" id="IPR050587">
    <property type="entry name" value="GNT1/Glycosyltrans_8"/>
</dbReference>
<feature type="region of interest" description="Disordered" evidence="1">
    <location>
        <begin position="21"/>
        <end position="40"/>
    </location>
</feature>
<dbReference type="GeneID" id="30171177"/>
<organism evidence="3">
    <name type="scientific">Kwoniella pini CBS 10737</name>
    <dbReference type="NCBI Taxonomy" id="1296096"/>
    <lineage>
        <taxon>Eukaryota</taxon>
        <taxon>Fungi</taxon>
        <taxon>Dikarya</taxon>
        <taxon>Basidiomycota</taxon>
        <taxon>Agaricomycotina</taxon>
        <taxon>Tremellomycetes</taxon>
        <taxon>Tremellales</taxon>
        <taxon>Cryptococcaceae</taxon>
        <taxon>Kwoniella</taxon>
    </lineage>
</organism>
<dbReference type="STRING" id="1296096.A0A1B9I5E3"/>
<dbReference type="Proteomes" id="UP000094020">
    <property type="component" value="Chromosome 3"/>
</dbReference>
<dbReference type="SUPFAM" id="SSF53448">
    <property type="entry name" value="Nucleotide-diphospho-sugar transferases"/>
    <property type="match status" value="1"/>
</dbReference>
<reference evidence="4" key="4">
    <citation type="submission" date="2024-02" db="EMBL/GenBank/DDBJ databases">
        <title>Comparative genomics of Cryptococcus and Kwoniella reveals pathogenesis evolution and contrasting modes of karyotype evolution via chromosome fusion or intercentromeric recombination.</title>
        <authorList>
            <person name="Coelho M.A."/>
            <person name="David-Palma M."/>
            <person name="Shea T."/>
            <person name="Bowers K."/>
            <person name="McGinley-Smith S."/>
            <person name="Mohammad A.W."/>
            <person name="Gnirke A."/>
            <person name="Yurkov A.M."/>
            <person name="Nowrousian M."/>
            <person name="Sun S."/>
            <person name="Cuomo C.A."/>
            <person name="Heitman J."/>
        </authorList>
    </citation>
    <scope>NUCLEOTIDE SEQUENCE</scope>
    <source>
        <strain evidence="4">CBS 10737</strain>
    </source>
</reference>
<accession>A0A1B9I5E3</accession>